<organism evidence="1 2">
    <name type="scientific">Filobasidium floriforme</name>
    <dbReference type="NCBI Taxonomy" id="5210"/>
    <lineage>
        <taxon>Eukaryota</taxon>
        <taxon>Fungi</taxon>
        <taxon>Dikarya</taxon>
        <taxon>Basidiomycota</taxon>
        <taxon>Agaricomycotina</taxon>
        <taxon>Tremellomycetes</taxon>
        <taxon>Filobasidiales</taxon>
        <taxon>Filobasidiaceae</taxon>
        <taxon>Filobasidium</taxon>
    </lineage>
</organism>
<dbReference type="AlphaFoldDB" id="A0A8K0JLZ2"/>
<evidence type="ECO:0000313" key="2">
    <source>
        <dbReference type="Proteomes" id="UP000812966"/>
    </source>
</evidence>
<dbReference type="EMBL" id="JABELV010000050">
    <property type="protein sequence ID" value="KAG7553638.1"/>
    <property type="molecule type" value="Genomic_DNA"/>
</dbReference>
<accession>A0A8K0JLZ2</accession>
<sequence length="419" mass="46873">MSSSKTGLSGMLADAAISNANRKKGREHIVGPQIWPVVRKSSPMDLTRTKDTLLQWTLSSLLQFHPERMLWLYSKVDDVPENRHEAIELLASAPHAIAIAKIVAENRNICFDAASYGPCLLSTSPEFRRLWSLLEAEISTMVSLDTARQYVKSGSIDHQLERLHTIWPPGENNLVVNSVLDNYTELVRRNKNNILGDAILRDERNLPSTEIQSRRSLIQAKVAPSAFFERFRFGDGFAEFEITRLSRDLLFTLWTRILATPAHINVSKQLMVMVRLGAPPAYFAQCPNLISLVLILASGDSAREIGYVKPSLIVSQATKLRALEVLWEVLEIEFAAFAKLRKAALPTLPPTFPQNSPVGPCPSAGGDQETSISPHLCFWTRKTSKISTEKSSARIDRTTYHSPCFGRQRRGLTVNLMLL</sequence>
<evidence type="ECO:0000313" key="1">
    <source>
        <dbReference type="EMBL" id="KAG7553638.1"/>
    </source>
</evidence>
<keyword evidence="2" id="KW-1185">Reference proteome</keyword>
<comment type="caution">
    <text evidence="1">The sequence shown here is derived from an EMBL/GenBank/DDBJ whole genome shotgun (WGS) entry which is preliminary data.</text>
</comment>
<proteinExistence type="predicted"/>
<reference evidence="1" key="1">
    <citation type="submission" date="2020-04" db="EMBL/GenBank/DDBJ databases">
        <title>Analysis of mating type loci in Filobasidium floriforme.</title>
        <authorList>
            <person name="Nowrousian M."/>
        </authorList>
    </citation>
    <scope>NUCLEOTIDE SEQUENCE</scope>
    <source>
        <strain evidence="1">CBS 6242</strain>
    </source>
</reference>
<name>A0A8K0JLZ2_9TREE</name>
<gene>
    <name evidence="1" type="ORF">FFLO_02923</name>
</gene>
<dbReference type="Proteomes" id="UP000812966">
    <property type="component" value="Unassembled WGS sequence"/>
</dbReference>
<protein>
    <submittedName>
        <fullName evidence="1">Uncharacterized protein</fullName>
    </submittedName>
</protein>